<dbReference type="PROSITE" id="PS50853">
    <property type="entry name" value="FN3"/>
    <property type="match status" value="1"/>
</dbReference>
<dbReference type="AlphaFoldDB" id="A0A226QS46"/>
<dbReference type="Proteomes" id="UP000198394">
    <property type="component" value="Unassembled WGS sequence"/>
</dbReference>
<gene>
    <name evidence="2" type="ORF">B9L23_07645</name>
</gene>
<dbReference type="InterPro" id="IPR036116">
    <property type="entry name" value="FN3_sf"/>
</dbReference>
<evidence type="ECO:0000313" key="2">
    <source>
        <dbReference type="EMBL" id="OXB94728.1"/>
    </source>
</evidence>
<keyword evidence="3" id="KW-1185">Reference proteome</keyword>
<dbReference type="CDD" id="cd00063">
    <property type="entry name" value="FN3"/>
    <property type="match status" value="1"/>
</dbReference>
<dbReference type="Pfam" id="PF03906">
    <property type="entry name" value="Phage_T7_tail"/>
    <property type="match status" value="1"/>
</dbReference>
<feature type="domain" description="Fibronectin type-III" evidence="1">
    <location>
        <begin position="191"/>
        <end position="276"/>
    </location>
</feature>
<accession>A0A226QS46</accession>
<dbReference type="Gene3D" id="2.60.40.10">
    <property type="entry name" value="Immunoglobulins"/>
    <property type="match status" value="2"/>
</dbReference>
<proteinExistence type="predicted"/>
<comment type="caution">
    <text evidence="2">The sequence shown here is derived from an EMBL/GenBank/DDBJ whole genome shotgun (WGS) entry which is preliminary data.</text>
</comment>
<evidence type="ECO:0000313" key="3">
    <source>
        <dbReference type="Proteomes" id="UP000198394"/>
    </source>
</evidence>
<protein>
    <recommendedName>
        <fullName evidence="1">Fibronectin type-III domain-containing protein</fullName>
    </recommendedName>
</protein>
<evidence type="ECO:0000259" key="1">
    <source>
        <dbReference type="PROSITE" id="PS50853"/>
    </source>
</evidence>
<dbReference type="EMBL" id="NDYL01000001">
    <property type="protein sequence ID" value="OXB94728.1"/>
    <property type="molecule type" value="Genomic_DNA"/>
</dbReference>
<dbReference type="InterPro" id="IPR003961">
    <property type="entry name" value="FN3_dom"/>
</dbReference>
<name>A0A226QS46_9BACL</name>
<dbReference type="RefSeq" id="WP_089097181.1">
    <property type="nucleotide sequence ID" value="NZ_NDYL01000001.1"/>
</dbReference>
<dbReference type="InterPro" id="IPR005604">
    <property type="entry name" value="Phage_T7_tail_fibre-like_N"/>
</dbReference>
<dbReference type="InterPro" id="IPR013783">
    <property type="entry name" value="Ig-like_fold"/>
</dbReference>
<dbReference type="SUPFAM" id="SSF49265">
    <property type="entry name" value="Fibronectin type III"/>
    <property type="match status" value="1"/>
</dbReference>
<organism evidence="2 3">
    <name type="scientific">Parageobacillus galactosidasius</name>
    <dbReference type="NCBI Taxonomy" id="883812"/>
    <lineage>
        <taxon>Bacteria</taxon>
        <taxon>Bacillati</taxon>
        <taxon>Bacillota</taxon>
        <taxon>Bacilli</taxon>
        <taxon>Bacillales</taxon>
        <taxon>Anoxybacillaceae</taxon>
        <taxon>Parageobacillus</taxon>
    </lineage>
</organism>
<sequence>MPLESQYSAQVSAMALDGLAPAQVTGLQFTVEQGKVNLSWDPVTTTALFTDQFTGDGANTSFQLTYLDVAAGYYTVQVDGVLQTEGTDYTMDLVNGVITFTTAPADQANIEVAYRQNLKDLAGYRIFRKRPSEGAFTVIGTVASTVDSQTTVFSDTTALDGCTYDYAVAAIDDEETPNEGQKSATIQVKTVPSVPQGLTATAYDKKIVLRWQSVKDPENPDLNENLAGYNIYRSETDGTGYVKIGMVADTETEFEDTTVENGRTYYYVITAFDNSL</sequence>
<reference evidence="2 3" key="1">
    <citation type="submission" date="2017-04" db="EMBL/GenBank/DDBJ databases">
        <title>The genome sequence of Parageobacillus galactosidasius DSM 18751.</title>
        <authorList>
            <person name="Ramaloko W.T."/>
            <person name="Koen N."/>
            <person name="Polliack S."/>
            <person name="Aliyu H."/>
            <person name="Lebre P."/>
            <person name="Mohr T."/>
            <person name="Oswald F."/>
            <person name="Zwick M."/>
            <person name="Neumann A."/>
            <person name="Syldatk C."/>
            <person name="Cowan D."/>
            <person name="De Maayer P."/>
        </authorList>
    </citation>
    <scope>NUCLEOTIDE SEQUENCE [LARGE SCALE GENOMIC DNA]</scope>
    <source>
        <strain evidence="2 3">DSM 18751</strain>
    </source>
</reference>